<protein>
    <submittedName>
        <fullName evidence="2">Uncharacterized protein</fullName>
    </submittedName>
</protein>
<feature type="transmembrane region" description="Helical" evidence="1">
    <location>
        <begin position="262"/>
        <end position="285"/>
    </location>
</feature>
<proteinExistence type="predicted"/>
<feature type="transmembrane region" description="Helical" evidence="1">
    <location>
        <begin position="102"/>
        <end position="126"/>
    </location>
</feature>
<reference evidence="2" key="1">
    <citation type="submission" date="2022-04" db="EMBL/GenBank/DDBJ databases">
        <title>Mucilaginibacter sp. RS28 isolated from freshwater.</title>
        <authorList>
            <person name="Ko S.-R."/>
        </authorList>
    </citation>
    <scope>NUCLEOTIDE SEQUENCE</scope>
    <source>
        <strain evidence="2">RS28</strain>
    </source>
</reference>
<evidence type="ECO:0000256" key="1">
    <source>
        <dbReference type="SAM" id="Phobius"/>
    </source>
</evidence>
<feature type="transmembrane region" description="Helical" evidence="1">
    <location>
        <begin position="132"/>
        <end position="159"/>
    </location>
</feature>
<evidence type="ECO:0000313" key="2">
    <source>
        <dbReference type="EMBL" id="MCJ8209548.1"/>
    </source>
</evidence>
<evidence type="ECO:0000313" key="3">
    <source>
        <dbReference type="Proteomes" id="UP001139450"/>
    </source>
</evidence>
<feature type="transmembrane region" description="Helical" evidence="1">
    <location>
        <begin position="12"/>
        <end position="36"/>
    </location>
</feature>
<feature type="transmembrane region" description="Helical" evidence="1">
    <location>
        <begin position="222"/>
        <end position="241"/>
    </location>
</feature>
<keyword evidence="3" id="KW-1185">Reference proteome</keyword>
<feature type="transmembrane region" description="Helical" evidence="1">
    <location>
        <begin position="291"/>
        <end position="311"/>
    </location>
</feature>
<name>A0A9X1X4N6_9SPHI</name>
<keyword evidence="1" id="KW-1133">Transmembrane helix</keyword>
<feature type="transmembrane region" description="Helical" evidence="1">
    <location>
        <begin position="195"/>
        <end position="216"/>
    </location>
</feature>
<dbReference type="EMBL" id="JALJEJ010000003">
    <property type="protein sequence ID" value="MCJ8209548.1"/>
    <property type="molecule type" value="Genomic_DNA"/>
</dbReference>
<dbReference type="AlphaFoldDB" id="A0A9X1X4N6"/>
<dbReference type="Proteomes" id="UP001139450">
    <property type="component" value="Unassembled WGS sequence"/>
</dbReference>
<organism evidence="2 3">
    <name type="scientific">Mucilaginibacter straminoryzae</name>
    <dbReference type="NCBI Taxonomy" id="2932774"/>
    <lineage>
        <taxon>Bacteria</taxon>
        <taxon>Pseudomonadati</taxon>
        <taxon>Bacteroidota</taxon>
        <taxon>Sphingobacteriia</taxon>
        <taxon>Sphingobacteriales</taxon>
        <taxon>Sphingobacteriaceae</taxon>
        <taxon>Mucilaginibacter</taxon>
    </lineage>
</organism>
<accession>A0A9X1X4N6</accession>
<feature type="transmembrane region" description="Helical" evidence="1">
    <location>
        <begin position="323"/>
        <end position="356"/>
    </location>
</feature>
<keyword evidence="1" id="KW-0472">Membrane</keyword>
<feature type="transmembrane region" description="Helical" evidence="1">
    <location>
        <begin position="56"/>
        <end position="81"/>
    </location>
</feature>
<comment type="caution">
    <text evidence="2">The sequence shown here is derived from an EMBL/GenBank/DDBJ whole genome shotgun (WGS) entry which is preliminary data.</text>
</comment>
<gene>
    <name evidence="2" type="ORF">MUY27_07495</name>
</gene>
<sequence>MSNSLTVVLNKIFTAGFYRAHAGMFLFIFLAMFGSVPGNQLLYYHESLMLACLTSPAFLAIVFAAWLLYVVKATFHIAGIFRLPHQQFLFYSANAIERKQLWTAWLITQFNILLPVIIYGGLTVAVGLTHGIYTASIIIIIYLLFLIGIGAWMNIRLLITPADNTKESRMIRWFSNFPKPYFSLFVYHIFHAKKLPYLITKIISWVIITGVFALFADVKHDMRVAGIAVLAIAVAHAVIVFEERTFEETNLVFARNLPYSKIRLFAGFALSYLILLLPEVIWLYARFDPVLATELMLFPLSSILLFHCLLYRLGLDMERYMQWVLGLFIVIFWIMMFKVLVAAIVLNLLAAFLLFYFNYYRSFPVLPKGE</sequence>
<keyword evidence="1" id="KW-0812">Transmembrane</keyword>
<dbReference type="RefSeq" id="WP_245129384.1">
    <property type="nucleotide sequence ID" value="NZ_JALJEJ010000003.1"/>
</dbReference>